<evidence type="ECO:0008006" key="4">
    <source>
        <dbReference type="Google" id="ProtNLM"/>
    </source>
</evidence>
<evidence type="ECO:0000313" key="2">
    <source>
        <dbReference type="EMBL" id="HIV08489.1"/>
    </source>
</evidence>
<organism evidence="2 3">
    <name type="scientific">Candidatus Spyradenecus faecavium</name>
    <dbReference type="NCBI Taxonomy" id="2840947"/>
    <lineage>
        <taxon>Bacteria</taxon>
        <taxon>Pseudomonadati</taxon>
        <taxon>Lentisphaerota</taxon>
        <taxon>Lentisphaeria</taxon>
        <taxon>Lentisphaerales</taxon>
        <taxon>Lentisphaeraceae</taxon>
        <taxon>Lentisphaeraceae incertae sedis</taxon>
        <taxon>Candidatus Spyradenecus</taxon>
    </lineage>
</organism>
<feature type="transmembrane region" description="Helical" evidence="1">
    <location>
        <begin position="21"/>
        <end position="41"/>
    </location>
</feature>
<keyword evidence="1" id="KW-0812">Transmembrane</keyword>
<keyword evidence="1" id="KW-0472">Membrane</keyword>
<accession>A0A9D1T2B0</accession>
<gene>
    <name evidence="2" type="ORF">IAC79_00030</name>
</gene>
<reference evidence="2" key="2">
    <citation type="journal article" date="2021" name="PeerJ">
        <title>Extensive microbial diversity within the chicken gut microbiome revealed by metagenomics and culture.</title>
        <authorList>
            <person name="Gilroy R."/>
            <person name="Ravi A."/>
            <person name="Getino M."/>
            <person name="Pursley I."/>
            <person name="Horton D.L."/>
            <person name="Alikhan N.F."/>
            <person name="Baker D."/>
            <person name="Gharbi K."/>
            <person name="Hall N."/>
            <person name="Watson M."/>
            <person name="Adriaenssens E.M."/>
            <person name="Foster-Nyarko E."/>
            <person name="Jarju S."/>
            <person name="Secka A."/>
            <person name="Antonio M."/>
            <person name="Oren A."/>
            <person name="Chaudhuri R.R."/>
            <person name="La Ragione R."/>
            <person name="Hildebrand F."/>
            <person name="Pallen M.J."/>
        </authorList>
    </citation>
    <scope>NUCLEOTIDE SEQUENCE</scope>
    <source>
        <strain evidence="2">35461</strain>
    </source>
</reference>
<evidence type="ECO:0000256" key="1">
    <source>
        <dbReference type="SAM" id="Phobius"/>
    </source>
</evidence>
<keyword evidence="1" id="KW-1133">Transmembrane helix</keyword>
<evidence type="ECO:0000313" key="3">
    <source>
        <dbReference type="Proteomes" id="UP000886845"/>
    </source>
</evidence>
<dbReference type="Proteomes" id="UP000886845">
    <property type="component" value="Unassembled WGS sequence"/>
</dbReference>
<dbReference type="Gene3D" id="3.30.700.10">
    <property type="entry name" value="Glycoprotein, Type 4 Pilin"/>
    <property type="match status" value="1"/>
</dbReference>
<dbReference type="EMBL" id="DVOR01000001">
    <property type="protein sequence ID" value="HIV08489.1"/>
    <property type="molecule type" value="Genomic_DNA"/>
</dbReference>
<dbReference type="InterPro" id="IPR045584">
    <property type="entry name" value="Pilin-like"/>
</dbReference>
<proteinExistence type="predicted"/>
<comment type="caution">
    <text evidence="2">The sequence shown here is derived from an EMBL/GenBank/DDBJ whole genome shotgun (WGS) entry which is preliminary data.</text>
</comment>
<sequence>MTQTRDESRARATPPTWLMGVVVVAALISLAAAVAAAWLYFTTDVSAAAEPPAPAAAPAEPIRLDPQRAKVAATAARAQAVLARVEAHRAKTGAYPDLASDEAGYAPLDVFLGEAAPLATDAWGHALRFAVAGRAVVSAGADGRFGTEDDISATLAGAAKEEGRNAP</sequence>
<name>A0A9D1T2B0_9BACT</name>
<dbReference type="AlphaFoldDB" id="A0A9D1T2B0"/>
<protein>
    <recommendedName>
        <fullName evidence="4">Type II secretion system protein GspG C-terminal domain-containing protein</fullName>
    </recommendedName>
</protein>
<dbReference type="SUPFAM" id="SSF54523">
    <property type="entry name" value="Pili subunits"/>
    <property type="match status" value="1"/>
</dbReference>
<reference evidence="2" key="1">
    <citation type="submission" date="2020-10" db="EMBL/GenBank/DDBJ databases">
        <authorList>
            <person name="Gilroy R."/>
        </authorList>
    </citation>
    <scope>NUCLEOTIDE SEQUENCE</scope>
    <source>
        <strain evidence="2">35461</strain>
    </source>
</reference>